<evidence type="ECO:0000256" key="1">
    <source>
        <dbReference type="ARBA" id="ARBA00004651"/>
    </source>
</evidence>
<dbReference type="Proteomes" id="UP001178288">
    <property type="component" value="Chromosome"/>
</dbReference>
<keyword evidence="8 11" id="KW-0472">Membrane</keyword>
<dbReference type="Pfam" id="PF02653">
    <property type="entry name" value="BPD_transp_2"/>
    <property type="match status" value="1"/>
</dbReference>
<evidence type="ECO:0000256" key="11">
    <source>
        <dbReference type="SAM" id="Phobius"/>
    </source>
</evidence>
<evidence type="ECO:0000256" key="4">
    <source>
        <dbReference type="ARBA" id="ARBA00022519"/>
    </source>
</evidence>
<keyword evidence="6 11" id="KW-0812">Transmembrane</keyword>
<evidence type="ECO:0000256" key="6">
    <source>
        <dbReference type="ARBA" id="ARBA00022692"/>
    </source>
</evidence>
<accession>A0AA95MM26</accession>
<evidence type="ECO:0000313" key="13">
    <source>
        <dbReference type="Proteomes" id="UP001178288"/>
    </source>
</evidence>
<dbReference type="PANTHER" id="PTHR32196">
    <property type="entry name" value="ABC TRANSPORTER PERMEASE PROTEIN YPHD-RELATED-RELATED"/>
    <property type="match status" value="1"/>
</dbReference>
<protein>
    <recommendedName>
        <fullName evidence="10">Xylose transport system permease protein XylH</fullName>
    </recommendedName>
</protein>
<comment type="subcellular location">
    <subcellularLocation>
        <location evidence="1">Cell membrane</location>
        <topology evidence="1">Multi-pass membrane protein</topology>
    </subcellularLocation>
</comment>
<evidence type="ECO:0000256" key="2">
    <source>
        <dbReference type="ARBA" id="ARBA00022448"/>
    </source>
</evidence>
<feature type="transmembrane region" description="Helical" evidence="11">
    <location>
        <begin position="23"/>
        <end position="44"/>
    </location>
</feature>
<evidence type="ECO:0000256" key="10">
    <source>
        <dbReference type="ARBA" id="ARBA00035686"/>
    </source>
</evidence>
<proteinExistence type="predicted"/>
<feature type="transmembrane region" description="Helical" evidence="11">
    <location>
        <begin position="237"/>
        <end position="254"/>
    </location>
</feature>
<keyword evidence="4" id="KW-0997">Cell inner membrane</keyword>
<feature type="transmembrane region" description="Helical" evidence="11">
    <location>
        <begin position="132"/>
        <end position="152"/>
    </location>
</feature>
<feature type="transmembrane region" description="Helical" evidence="11">
    <location>
        <begin position="106"/>
        <end position="125"/>
    </location>
</feature>
<evidence type="ECO:0000256" key="3">
    <source>
        <dbReference type="ARBA" id="ARBA00022475"/>
    </source>
</evidence>
<dbReference type="EMBL" id="CP126114">
    <property type="protein sequence ID" value="WHY86015.1"/>
    <property type="molecule type" value="Genomic_DNA"/>
</dbReference>
<feature type="transmembrane region" description="Helical" evidence="11">
    <location>
        <begin position="211"/>
        <end position="231"/>
    </location>
</feature>
<evidence type="ECO:0000256" key="8">
    <source>
        <dbReference type="ARBA" id="ARBA00023136"/>
    </source>
</evidence>
<dbReference type="GO" id="GO:0005886">
    <property type="term" value="C:plasma membrane"/>
    <property type="evidence" value="ECO:0007669"/>
    <property type="project" value="UniProtKB-SubCell"/>
</dbReference>
<evidence type="ECO:0000256" key="7">
    <source>
        <dbReference type="ARBA" id="ARBA00022989"/>
    </source>
</evidence>
<feature type="transmembrane region" description="Helical" evidence="11">
    <location>
        <begin position="83"/>
        <end position="100"/>
    </location>
</feature>
<keyword evidence="7 11" id="KW-1133">Transmembrane helix</keyword>
<feature type="transmembrane region" description="Helical" evidence="11">
    <location>
        <begin position="56"/>
        <end position="76"/>
    </location>
</feature>
<evidence type="ECO:0000313" key="12">
    <source>
        <dbReference type="EMBL" id="WHY86015.1"/>
    </source>
</evidence>
<sequence>MNSPVTTIKDPQEKKTVGFKFDVQSYTLIIAVVVIAMIFGFFTSGEFLSSRNLSNLFTQMAVISVLAVGMTLVIVAGHIDLSVGSIVGLTGGIAAILQVWQGWNTVTVVLAAIIVGAVIGLWQGWWVAYRNVPAFIVTLGGMLVFRGILIGISKGQTVAPLSTSFGQIGNSFIPYAVGYILAVIAVVFLFIAKIRSRAKRQTLGLTLAPTFIDYGKITVYSVCIIIVTYMLNRYLGIPVPMLIVVVLAGIFLFVSHKTSFGRFTYAIGGNVEAAALSGINIKRNVLFVFILMGALAGIAGVLLTSRLNAATTSAGTSYELDAIAACVIGGTSLMGGKGKIVGAIIGALIMTSIDNGMSMMNIEAFWQYIVKGLILIFAVWLDVSNQKK</sequence>
<dbReference type="CDD" id="cd06579">
    <property type="entry name" value="TM_PBP1_transp_AraH_like"/>
    <property type="match status" value="1"/>
</dbReference>
<dbReference type="RefSeq" id="WP_066093456.1">
    <property type="nucleotide sequence ID" value="NZ_CP126114.1"/>
</dbReference>
<keyword evidence="3" id="KW-1003">Cell membrane</keyword>
<dbReference type="GO" id="GO:0022857">
    <property type="term" value="F:transmembrane transporter activity"/>
    <property type="evidence" value="ECO:0007669"/>
    <property type="project" value="InterPro"/>
</dbReference>
<keyword evidence="13" id="KW-1185">Reference proteome</keyword>
<evidence type="ECO:0000256" key="9">
    <source>
        <dbReference type="ARBA" id="ARBA00035611"/>
    </source>
</evidence>
<dbReference type="AlphaFoldDB" id="A0AA95MM26"/>
<reference evidence="12" key="1">
    <citation type="submission" date="2023-05" db="EMBL/GenBank/DDBJ databases">
        <title>Comparative genomics of Bacillaceae isolates and their secondary metabolite potential.</title>
        <authorList>
            <person name="Song L."/>
            <person name="Nielsen L.J."/>
            <person name="Mohite O."/>
            <person name="Xu X."/>
            <person name="Weber T."/>
            <person name="Kovacs A.T."/>
        </authorList>
    </citation>
    <scope>NUCLEOTIDE SEQUENCE</scope>
    <source>
        <strain evidence="12">XLM17</strain>
    </source>
</reference>
<keyword evidence="2" id="KW-0813">Transport</keyword>
<feature type="transmembrane region" description="Helical" evidence="11">
    <location>
        <begin position="172"/>
        <end position="191"/>
    </location>
</feature>
<evidence type="ECO:0000256" key="5">
    <source>
        <dbReference type="ARBA" id="ARBA00022597"/>
    </source>
</evidence>
<dbReference type="InterPro" id="IPR001851">
    <property type="entry name" value="ABC_transp_permease"/>
</dbReference>
<feature type="transmembrane region" description="Helical" evidence="11">
    <location>
        <begin position="285"/>
        <end position="303"/>
    </location>
</feature>
<keyword evidence="5" id="KW-0762">Sugar transport</keyword>
<feature type="transmembrane region" description="Helical" evidence="11">
    <location>
        <begin position="365"/>
        <end position="383"/>
    </location>
</feature>
<dbReference type="KEGG" id="nnv:QNH39_26150"/>
<dbReference type="PANTHER" id="PTHR32196:SF32">
    <property type="entry name" value="XYLOSE TRANSPORT SYSTEM PERMEASE PROTEIN XYLH"/>
    <property type="match status" value="1"/>
</dbReference>
<organism evidence="12 13">
    <name type="scientific">Neobacillus novalis</name>
    <dbReference type="NCBI Taxonomy" id="220687"/>
    <lineage>
        <taxon>Bacteria</taxon>
        <taxon>Bacillati</taxon>
        <taxon>Bacillota</taxon>
        <taxon>Bacilli</taxon>
        <taxon>Bacillales</taxon>
        <taxon>Bacillaceae</taxon>
        <taxon>Neobacillus</taxon>
    </lineage>
</organism>
<name>A0AA95MM26_9BACI</name>
<gene>
    <name evidence="12" type="primary">gguB</name>
    <name evidence="12" type="ORF">QNH39_26150</name>
</gene>
<comment type="function">
    <text evidence="9">Part of the binding-protein-dependent transport system for D-xylose. Probably responsible for the translocation of the substrate across the membrane.</text>
</comment>